<proteinExistence type="predicted"/>
<evidence type="ECO:0000313" key="3">
    <source>
        <dbReference type="Proteomes" id="UP000245880"/>
    </source>
</evidence>
<accession>A0A316ASW9</accession>
<evidence type="ECO:0008006" key="4">
    <source>
        <dbReference type="Google" id="ProtNLM"/>
    </source>
</evidence>
<reference evidence="2 3" key="1">
    <citation type="submission" date="2018-03" db="EMBL/GenBank/DDBJ databases">
        <title>Genomic Encyclopedia of Archaeal and Bacterial Type Strains, Phase II (KMG-II): from individual species to whole genera.</title>
        <authorList>
            <person name="Goeker M."/>
        </authorList>
    </citation>
    <scope>NUCLEOTIDE SEQUENCE [LARGE SCALE GENOMIC DNA]</scope>
    <source>
        <strain evidence="2 3">DSM 100346</strain>
    </source>
</reference>
<dbReference type="AlphaFoldDB" id="A0A316ASW9"/>
<keyword evidence="1" id="KW-0732">Signal</keyword>
<organism evidence="2 3">
    <name type="scientific">Dyadobacter jejuensis</name>
    <dbReference type="NCBI Taxonomy" id="1082580"/>
    <lineage>
        <taxon>Bacteria</taxon>
        <taxon>Pseudomonadati</taxon>
        <taxon>Bacteroidota</taxon>
        <taxon>Cytophagia</taxon>
        <taxon>Cytophagales</taxon>
        <taxon>Spirosomataceae</taxon>
        <taxon>Dyadobacter</taxon>
    </lineage>
</organism>
<dbReference type="EMBL" id="QGDT01000001">
    <property type="protein sequence ID" value="PWJ60672.1"/>
    <property type="molecule type" value="Genomic_DNA"/>
</dbReference>
<feature type="chain" id="PRO_5016326575" description="DUF2911 family protein" evidence="1">
    <location>
        <begin position="44"/>
        <end position="208"/>
    </location>
</feature>
<evidence type="ECO:0000256" key="1">
    <source>
        <dbReference type="SAM" id="SignalP"/>
    </source>
</evidence>
<dbReference type="InterPro" id="IPR021314">
    <property type="entry name" value="DUF2911"/>
</dbReference>
<keyword evidence="3" id="KW-1185">Reference proteome</keyword>
<gene>
    <name evidence="2" type="ORF">CLV98_101857</name>
</gene>
<dbReference type="Pfam" id="PF11138">
    <property type="entry name" value="DUF2911"/>
    <property type="match status" value="1"/>
</dbReference>
<feature type="signal peptide" evidence="1">
    <location>
        <begin position="1"/>
        <end position="43"/>
    </location>
</feature>
<sequence>MPDCEGNTYVFFDTFIKTKKLALMKKNAILLVLAILMAFTAQAQKFRGLDNSPRDIAYFPDNFAHDRKGDDKVFAKVSYSRPFAKDREIFGKLVPYGKVSRTGADEATEITFYQDAKIAGKSVKAGTYSLFTIPNEKDWVIILNKDVDVWGAYKYKEAQDVLRVTVPVTSTSNDYAENFSIQFKSTGDKKGEMLMGWAKTLVAVPVSF</sequence>
<protein>
    <recommendedName>
        <fullName evidence="4">DUF2911 family protein</fullName>
    </recommendedName>
</protein>
<dbReference type="Proteomes" id="UP000245880">
    <property type="component" value="Unassembled WGS sequence"/>
</dbReference>
<name>A0A316ASW9_9BACT</name>
<evidence type="ECO:0000313" key="2">
    <source>
        <dbReference type="EMBL" id="PWJ60672.1"/>
    </source>
</evidence>
<comment type="caution">
    <text evidence="2">The sequence shown here is derived from an EMBL/GenBank/DDBJ whole genome shotgun (WGS) entry which is preliminary data.</text>
</comment>